<dbReference type="InterPro" id="IPR000182">
    <property type="entry name" value="GNAT_dom"/>
</dbReference>
<dbReference type="Gene3D" id="3.40.630.30">
    <property type="match status" value="1"/>
</dbReference>
<dbReference type="GO" id="GO:0016747">
    <property type="term" value="F:acyltransferase activity, transferring groups other than amino-acyl groups"/>
    <property type="evidence" value="ECO:0007669"/>
    <property type="project" value="InterPro"/>
</dbReference>
<evidence type="ECO:0000313" key="5">
    <source>
        <dbReference type="EMBL" id="KAK4541566.1"/>
    </source>
</evidence>
<proteinExistence type="predicted"/>
<protein>
    <recommendedName>
        <fullName evidence="7">C3H1-type domain-containing protein</fullName>
    </recommendedName>
</protein>
<evidence type="ECO:0000259" key="3">
    <source>
        <dbReference type="PROSITE" id="PS50103"/>
    </source>
</evidence>
<dbReference type="InterPro" id="IPR016181">
    <property type="entry name" value="Acyl_CoA_acyltransferase"/>
</dbReference>
<dbReference type="InterPro" id="IPR000571">
    <property type="entry name" value="Znf_CCCH"/>
</dbReference>
<sequence length="729" mass="80792">MPLELLPMEESDLDAFNGIMTDAFMSDIMGLLYPNGFSQADGEHAKSSALKAWRKNPDTIKKMKVVDNDLPDDDPSNKIVGVADWTFYPHERSEEELDTDKDEGKEDGPPPGIDVAFLTHFMETMAKCKRDILGGRPYVYLHILATHPRHHRRGVGAMQLKWGFEKADELGLPVYLESSPMGRPLYARMGFETVGWLPMDAKAWGAQKDIPHALMLRPAKTLDKAAHLSFSTFHFDNIIIINNISRTSTRHAEIERDTDARLLEAVRRAGPDGVLDLFHSVARIAFAQYGHEILKNDQIRRLLADQLAPSGDIPTGSRSQYAIGHEIDRRKPLIHPSRLQNLQQKDVEDDDEEPASVIPNPSSASGARVLAVKRTKPPNPTKPAKPAKPAKKKTSKTEILELLLDGYCSIDLVYSPDEGATIVRCLCASLKARCDDHQALTRAPITYQGRNNTGLGFNFDPTVDNGLHATLARTFTDDSFPNGQPLLNRLEAVLKVFVRWNPKMFAELTKGNPKYALNVAAPLTSTMDVLRAVDGLRATPTMPQQWPDFCAQIYNTVKKRVTARCPSSGLLQAPHSSKKKVNKLARELGTSFWAPTPDYMRRNFFASLEGCISDASQTAEQLDAALEIQVYRLALREPKAWPELKTGVAVKTEAAAEDADEEVKDEVVSDDAGGVSLSEEDEDRAMDDATDAQPAAEEAEMVPVRQSLVCMFHLQGRCPWGDACTADHP</sequence>
<dbReference type="SUPFAM" id="SSF55729">
    <property type="entry name" value="Acyl-CoA N-acyltransferases (Nat)"/>
    <property type="match status" value="1"/>
</dbReference>
<feature type="region of interest" description="Disordered" evidence="2">
    <location>
        <begin position="653"/>
        <end position="699"/>
    </location>
</feature>
<dbReference type="PROSITE" id="PS51186">
    <property type="entry name" value="GNAT"/>
    <property type="match status" value="1"/>
</dbReference>
<dbReference type="InterPro" id="IPR052523">
    <property type="entry name" value="Trichothecene_AcTrans"/>
</dbReference>
<accession>A0AAV9J9B0</accession>
<dbReference type="GO" id="GO:0008270">
    <property type="term" value="F:zinc ion binding"/>
    <property type="evidence" value="ECO:0007669"/>
    <property type="project" value="UniProtKB-KW"/>
</dbReference>
<dbReference type="PROSITE" id="PS50103">
    <property type="entry name" value="ZF_C3H1"/>
    <property type="match status" value="1"/>
</dbReference>
<keyword evidence="1" id="KW-0479">Metal-binding</keyword>
<keyword evidence="6" id="KW-1185">Reference proteome</keyword>
<feature type="compositionally biased region" description="Acidic residues" evidence="2">
    <location>
        <begin position="678"/>
        <end position="690"/>
    </location>
</feature>
<dbReference type="PANTHER" id="PTHR42791">
    <property type="entry name" value="GNAT FAMILY ACETYLTRANSFERASE"/>
    <property type="match status" value="1"/>
</dbReference>
<dbReference type="Pfam" id="PF00583">
    <property type="entry name" value="Acetyltransf_1"/>
    <property type="match status" value="1"/>
</dbReference>
<dbReference type="PANTHER" id="PTHR42791:SF14">
    <property type="entry name" value="N-ACETYLTRANSFERASE DOMAIN-CONTAINING PROTEIN"/>
    <property type="match status" value="1"/>
</dbReference>
<evidence type="ECO:0000259" key="4">
    <source>
        <dbReference type="PROSITE" id="PS51186"/>
    </source>
</evidence>
<dbReference type="Proteomes" id="UP001324427">
    <property type="component" value="Unassembled WGS sequence"/>
</dbReference>
<reference evidence="5 6" key="1">
    <citation type="submission" date="2021-11" db="EMBL/GenBank/DDBJ databases">
        <title>Black yeast isolated from Biological Soil Crust.</title>
        <authorList>
            <person name="Kurbessoian T."/>
        </authorList>
    </citation>
    <scope>NUCLEOTIDE SEQUENCE [LARGE SCALE GENOMIC DNA]</scope>
    <source>
        <strain evidence="5 6">CCFEE 5522</strain>
    </source>
</reference>
<feature type="zinc finger region" description="C3H1-type" evidence="1">
    <location>
        <begin position="709"/>
        <end position="729"/>
    </location>
</feature>
<evidence type="ECO:0008006" key="7">
    <source>
        <dbReference type="Google" id="ProtNLM"/>
    </source>
</evidence>
<keyword evidence="1" id="KW-0862">Zinc</keyword>
<dbReference type="EMBL" id="JAVFHQ010000051">
    <property type="protein sequence ID" value="KAK4541566.1"/>
    <property type="molecule type" value="Genomic_DNA"/>
</dbReference>
<evidence type="ECO:0000313" key="6">
    <source>
        <dbReference type="Proteomes" id="UP001324427"/>
    </source>
</evidence>
<feature type="region of interest" description="Disordered" evidence="2">
    <location>
        <begin position="93"/>
        <end position="112"/>
    </location>
</feature>
<evidence type="ECO:0000256" key="1">
    <source>
        <dbReference type="PROSITE-ProRule" id="PRU00723"/>
    </source>
</evidence>
<gene>
    <name evidence="5" type="ORF">LTR36_007863</name>
</gene>
<feature type="compositionally biased region" description="Acidic residues" evidence="2">
    <location>
        <begin position="655"/>
        <end position="664"/>
    </location>
</feature>
<feature type="domain" description="C3H1-type" evidence="3">
    <location>
        <begin position="709"/>
        <end position="729"/>
    </location>
</feature>
<dbReference type="AlphaFoldDB" id="A0AAV9J9B0"/>
<organism evidence="5 6">
    <name type="scientific">Oleoguttula mirabilis</name>
    <dbReference type="NCBI Taxonomy" id="1507867"/>
    <lineage>
        <taxon>Eukaryota</taxon>
        <taxon>Fungi</taxon>
        <taxon>Dikarya</taxon>
        <taxon>Ascomycota</taxon>
        <taxon>Pezizomycotina</taxon>
        <taxon>Dothideomycetes</taxon>
        <taxon>Dothideomycetidae</taxon>
        <taxon>Mycosphaerellales</taxon>
        <taxon>Teratosphaeriaceae</taxon>
        <taxon>Oleoguttula</taxon>
    </lineage>
</organism>
<name>A0AAV9J9B0_9PEZI</name>
<feature type="domain" description="N-acetyltransferase" evidence="4">
    <location>
        <begin position="63"/>
        <end position="217"/>
    </location>
</feature>
<comment type="caution">
    <text evidence="5">The sequence shown here is derived from an EMBL/GenBank/DDBJ whole genome shotgun (WGS) entry which is preliminary data.</text>
</comment>
<keyword evidence="1" id="KW-0863">Zinc-finger</keyword>
<feature type="region of interest" description="Disordered" evidence="2">
    <location>
        <begin position="333"/>
        <end position="395"/>
    </location>
</feature>
<evidence type="ECO:0000256" key="2">
    <source>
        <dbReference type="SAM" id="MobiDB-lite"/>
    </source>
</evidence>